<protein>
    <submittedName>
        <fullName evidence="2">Uncharacterized protein</fullName>
    </submittedName>
</protein>
<dbReference type="RefSeq" id="WP_283740334.1">
    <property type="nucleotide sequence ID" value="NZ_JASJEV010000004.1"/>
</dbReference>
<dbReference type="Proteomes" id="UP001321492">
    <property type="component" value="Unassembled WGS sequence"/>
</dbReference>
<reference evidence="2 3" key="1">
    <citation type="submission" date="2023-05" db="EMBL/GenBank/DDBJ databases">
        <title>Chelatococcus sp. nov., a moderately thermophilic bacterium isolated from hot spring microbial mat.</title>
        <authorList>
            <person name="Hu C.-J."/>
            <person name="Li W.-J."/>
        </authorList>
    </citation>
    <scope>NUCLEOTIDE SEQUENCE [LARGE SCALE GENOMIC DNA]</scope>
    <source>
        <strain evidence="2 3">SYSU G07232</strain>
    </source>
</reference>
<keyword evidence="1" id="KW-0472">Membrane</keyword>
<evidence type="ECO:0000256" key="1">
    <source>
        <dbReference type="SAM" id="Phobius"/>
    </source>
</evidence>
<feature type="transmembrane region" description="Helical" evidence="1">
    <location>
        <begin position="23"/>
        <end position="45"/>
    </location>
</feature>
<sequence>MSHPHRHHAEAAQPTLSLLRLSAWTRLAGATVLLAVLWAAVLLVIR</sequence>
<evidence type="ECO:0000313" key="2">
    <source>
        <dbReference type="EMBL" id="MDJ1158348.1"/>
    </source>
</evidence>
<comment type="caution">
    <text evidence="2">The sequence shown here is derived from an EMBL/GenBank/DDBJ whole genome shotgun (WGS) entry which is preliminary data.</text>
</comment>
<name>A0ABT7AG88_9HYPH</name>
<evidence type="ECO:0000313" key="3">
    <source>
        <dbReference type="Proteomes" id="UP001321492"/>
    </source>
</evidence>
<accession>A0ABT7AG88</accession>
<keyword evidence="1" id="KW-0812">Transmembrane</keyword>
<organism evidence="2 3">
    <name type="scientific">Chelatococcus albus</name>
    <dbReference type="NCBI Taxonomy" id="3047466"/>
    <lineage>
        <taxon>Bacteria</taxon>
        <taxon>Pseudomonadati</taxon>
        <taxon>Pseudomonadota</taxon>
        <taxon>Alphaproteobacteria</taxon>
        <taxon>Hyphomicrobiales</taxon>
        <taxon>Chelatococcaceae</taxon>
        <taxon>Chelatococcus</taxon>
    </lineage>
</organism>
<keyword evidence="1" id="KW-1133">Transmembrane helix</keyword>
<proteinExistence type="predicted"/>
<keyword evidence="3" id="KW-1185">Reference proteome</keyword>
<dbReference type="EMBL" id="JASJEV010000004">
    <property type="protein sequence ID" value="MDJ1158348.1"/>
    <property type="molecule type" value="Genomic_DNA"/>
</dbReference>
<gene>
    <name evidence="2" type="ORF">QNA08_08895</name>
</gene>